<feature type="region of interest" description="Disordered" evidence="1">
    <location>
        <begin position="123"/>
        <end position="165"/>
    </location>
</feature>
<dbReference type="InterPro" id="IPR000210">
    <property type="entry name" value="BTB/POZ_dom"/>
</dbReference>
<proteinExistence type="predicted"/>
<sequence>MIRINNTQYFHFLQEADALRRSGSLCDVIISNTSAAASPGSHRQLSPLHSGVFLPSHLPASSDFTYTQTLEVTEGDLHLLLRAAQLLEMKLLEDQCLKQLGKLNYREVEADRREIPCFKEVEQDESAEKNGQKQSSSPVEEEKLKRLLPRGGGKRLHCHGEPLAL</sequence>
<name>A0A7J5XSQ0_DISMA</name>
<dbReference type="SUPFAM" id="SSF54695">
    <property type="entry name" value="POZ domain"/>
    <property type="match status" value="1"/>
</dbReference>
<accession>A0A7J5XSQ0</accession>
<dbReference type="OrthoDB" id="8942676at2759"/>
<feature type="domain" description="BTB" evidence="2">
    <location>
        <begin position="63"/>
        <end position="100"/>
    </location>
</feature>
<evidence type="ECO:0000313" key="3">
    <source>
        <dbReference type="EMBL" id="KAF3839901.1"/>
    </source>
</evidence>
<feature type="compositionally biased region" description="Basic residues" evidence="1">
    <location>
        <begin position="146"/>
        <end position="157"/>
    </location>
</feature>
<dbReference type="Pfam" id="PF00651">
    <property type="entry name" value="BTB"/>
    <property type="match status" value="1"/>
</dbReference>
<evidence type="ECO:0000259" key="2">
    <source>
        <dbReference type="Pfam" id="PF00651"/>
    </source>
</evidence>
<organism evidence="3 4">
    <name type="scientific">Dissostichus mawsoni</name>
    <name type="common">Antarctic cod</name>
    <dbReference type="NCBI Taxonomy" id="36200"/>
    <lineage>
        <taxon>Eukaryota</taxon>
        <taxon>Metazoa</taxon>
        <taxon>Chordata</taxon>
        <taxon>Craniata</taxon>
        <taxon>Vertebrata</taxon>
        <taxon>Euteleostomi</taxon>
        <taxon>Actinopterygii</taxon>
        <taxon>Neopterygii</taxon>
        <taxon>Teleostei</taxon>
        <taxon>Neoteleostei</taxon>
        <taxon>Acanthomorphata</taxon>
        <taxon>Eupercaria</taxon>
        <taxon>Perciformes</taxon>
        <taxon>Notothenioidei</taxon>
        <taxon>Nototheniidae</taxon>
        <taxon>Dissostichus</taxon>
    </lineage>
</organism>
<evidence type="ECO:0000256" key="1">
    <source>
        <dbReference type="SAM" id="MobiDB-lite"/>
    </source>
</evidence>
<evidence type="ECO:0000313" key="4">
    <source>
        <dbReference type="Proteomes" id="UP000518266"/>
    </source>
</evidence>
<dbReference type="InterPro" id="IPR011333">
    <property type="entry name" value="SKP1/BTB/POZ_sf"/>
</dbReference>
<reference evidence="3 4" key="1">
    <citation type="submission" date="2020-03" db="EMBL/GenBank/DDBJ databases">
        <title>Dissostichus mawsoni Genome sequencing and assembly.</title>
        <authorList>
            <person name="Park H."/>
        </authorList>
    </citation>
    <scope>NUCLEOTIDE SEQUENCE [LARGE SCALE GENOMIC DNA]</scope>
    <source>
        <strain evidence="3">DM0001</strain>
        <tissue evidence="3">Muscle</tissue>
    </source>
</reference>
<dbReference type="EMBL" id="JAAKFY010000021">
    <property type="protein sequence ID" value="KAF3839901.1"/>
    <property type="molecule type" value="Genomic_DNA"/>
</dbReference>
<dbReference type="Proteomes" id="UP000518266">
    <property type="component" value="Unassembled WGS sequence"/>
</dbReference>
<dbReference type="AlphaFoldDB" id="A0A7J5XSQ0"/>
<dbReference type="Gene3D" id="3.30.710.10">
    <property type="entry name" value="Potassium Channel Kv1.1, Chain A"/>
    <property type="match status" value="1"/>
</dbReference>
<comment type="caution">
    <text evidence="3">The sequence shown here is derived from an EMBL/GenBank/DDBJ whole genome shotgun (WGS) entry which is preliminary data.</text>
</comment>
<protein>
    <recommendedName>
        <fullName evidence="2">BTB domain-containing protein</fullName>
    </recommendedName>
</protein>
<gene>
    <name evidence="3" type="ORF">F7725_018618</name>
</gene>
<keyword evidence="4" id="KW-1185">Reference proteome</keyword>